<dbReference type="PANTHER" id="PTHR34220">
    <property type="entry name" value="SENSOR HISTIDINE KINASE YPDA"/>
    <property type="match status" value="1"/>
</dbReference>
<dbReference type="AlphaFoldDB" id="A0A2U3B6S7"/>
<dbReference type="InterPro" id="IPR036890">
    <property type="entry name" value="HATPase_C_sf"/>
</dbReference>
<organism evidence="4 5">
    <name type="scientific">Vibrio albus</name>
    <dbReference type="NCBI Taxonomy" id="2200953"/>
    <lineage>
        <taxon>Bacteria</taxon>
        <taxon>Pseudomonadati</taxon>
        <taxon>Pseudomonadota</taxon>
        <taxon>Gammaproteobacteria</taxon>
        <taxon>Vibrionales</taxon>
        <taxon>Vibrionaceae</taxon>
        <taxon>Vibrio</taxon>
    </lineage>
</organism>
<dbReference type="PANTHER" id="PTHR34220:SF9">
    <property type="entry name" value="SIGNAL TRANSDUCTION HISTIDINE KINASE INTERNAL REGION DOMAIN-CONTAINING PROTEIN"/>
    <property type="match status" value="1"/>
</dbReference>
<keyword evidence="1" id="KW-1133">Transmembrane helix</keyword>
<feature type="transmembrane region" description="Helical" evidence="1">
    <location>
        <begin position="20"/>
        <end position="41"/>
    </location>
</feature>
<dbReference type="Proteomes" id="UP000245362">
    <property type="component" value="Unassembled WGS sequence"/>
</dbReference>
<name>A0A2U3B6S7_9VIBR</name>
<gene>
    <name evidence="4" type="ORF">DI392_15670</name>
</gene>
<dbReference type="Pfam" id="PF06580">
    <property type="entry name" value="His_kinase"/>
    <property type="match status" value="1"/>
</dbReference>
<feature type="transmembrane region" description="Helical" evidence="1">
    <location>
        <begin position="47"/>
        <end position="68"/>
    </location>
</feature>
<evidence type="ECO:0000256" key="1">
    <source>
        <dbReference type="SAM" id="Phobius"/>
    </source>
</evidence>
<dbReference type="EMBL" id="QFWT01000009">
    <property type="protein sequence ID" value="PWI32487.1"/>
    <property type="molecule type" value="Genomic_DNA"/>
</dbReference>
<dbReference type="SUPFAM" id="SSF55874">
    <property type="entry name" value="ATPase domain of HSP90 chaperone/DNA topoisomerase II/histidine kinase"/>
    <property type="match status" value="1"/>
</dbReference>
<keyword evidence="5" id="KW-1185">Reference proteome</keyword>
<dbReference type="GO" id="GO:0016020">
    <property type="term" value="C:membrane"/>
    <property type="evidence" value="ECO:0007669"/>
    <property type="project" value="InterPro"/>
</dbReference>
<protein>
    <submittedName>
        <fullName evidence="4">Sensor histidine kinase</fullName>
    </submittedName>
</protein>
<accession>A0A2U3B6S7</accession>
<dbReference type="OrthoDB" id="2514702at2"/>
<dbReference type="InterPro" id="IPR003594">
    <property type="entry name" value="HATPase_dom"/>
</dbReference>
<reference evidence="4 5" key="1">
    <citation type="submission" date="2018-05" db="EMBL/GenBank/DDBJ databases">
        <title>Vibrio limimaris sp. nov., isolated from marine sediment.</title>
        <authorList>
            <person name="Li C.-M."/>
        </authorList>
    </citation>
    <scope>NUCLEOTIDE SEQUENCE [LARGE SCALE GENOMIC DNA]</scope>
    <source>
        <strain evidence="4 5">E4404</strain>
    </source>
</reference>
<dbReference type="GO" id="GO:0000155">
    <property type="term" value="F:phosphorelay sensor kinase activity"/>
    <property type="evidence" value="ECO:0007669"/>
    <property type="project" value="InterPro"/>
</dbReference>
<dbReference type="Pfam" id="PF02518">
    <property type="entry name" value="HATPase_c"/>
    <property type="match status" value="1"/>
</dbReference>
<dbReference type="InterPro" id="IPR010559">
    <property type="entry name" value="Sig_transdc_His_kin_internal"/>
</dbReference>
<feature type="transmembrane region" description="Helical" evidence="1">
    <location>
        <begin position="108"/>
        <end position="127"/>
    </location>
</feature>
<comment type="caution">
    <text evidence="4">The sequence shown here is derived from an EMBL/GenBank/DDBJ whole genome shotgun (WGS) entry which is preliminary data.</text>
</comment>
<evidence type="ECO:0000313" key="5">
    <source>
        <dbReference type="Proteomes" id="UP000245362"/>
    </source>
</evidence>
<evidence type="ECO:0000259" key="3">
    <source>
        <dbReference type="Pfam" id="PF06580"/>
    </source>
</evidence>
<keyword evidence="4" id="KW-0418">Kinase</keyword>
<keyword evidence="1" id="KW-0812">Transmembrane</keyword>
<dbReference type="RefSeq" id="WP_109320627.1">
    <property type="nucleotide sequence ID" value="NZ_QFWT01000009.1"/>
</dbReference>
<dbReference type="Gene3D" id="3.30.565.10">
    <property type="entry name" value="Histidine kinase-like ATPase, C-terminal domain"/>
    <property type="match status" value="1"/>
</dbReference>
<feature type="domain" description="Histidine kinase/HSP90-like ATPase" evidence="2">
    <location>
        <begin position="254"/>
        <end position="344"/>
    </location>
</feature>
<sequence>MSNSLINNRIQSVLPRARSFLITTVVCAVIAMFTRSLWPVSPYHEHLLISFGFGYSSLICEQGLSCFFPQLSSRVINIFSLSGAMLFGTLNAYYWLSEYEGLQSFSGMLPVIVLGLIFSSFCFFYFYSYEKNLIIQKELEITRRKQSEKEKELVLSQLKQLQSQIEPHFLFNTLANVTVLIDHDSEKAKLMLSRLTDLLRTTLTTNRKQLTSLEQEITMLSAYLDIQKIRLGARLDYQVECEEPLKKTMIPPLLLQPLVENAITHGIEPKCEGGVVRVNIYADDDWIWIKVIDNGRGFTFDNDRSGHGVALANIRNRLKALFSDQGQLTIKENLSGGVTASVQISYQGLEALAGIRE</sequence>
<feature type="domain" description="Signal transduction histidine kinase internal region" evidence="3">
    <location>
        <begin position="157"/>
        <end position="235"/>
    </location>
</feature>
<keyword evidence="4" id="KW-0808">Transferase</keyword>
<proteinExistence type="predicted"/>
<evidence type="ECO:0000259" key="2">
    <source>
        <dbReference type="Pfam" id="PF02518"/>
    </source>
</evidence>
<dbReference type="InterPro" id="IPR050640">
    <property type="entry name" value="Bact_2-comp_sensor_kinase"/>
</dbReference>
<evidence type="ECO:0000313" key="4">
    <source>
        <dbReference type="EMBL" id="PWI32487.1"/>
    </source>
</evidence>
<keyword evidence="1" id="KW-0472">Membrane</keyword>
<feature type="transmembrane region" description="Helical" evidence="1">
    <location>
        <begin position="75"/>
        <end position="96"/>
    </location>
</feature>